<dbReference type="UniPathway" id="UPA00034">
    <property type="reaction ID" value="UER00027"/>
</dbReference>
<feature type="binding site" evidence="5">
    <location>
        <position position="338"/>
    </location>
    <ligand>
        <name>substrate</name>
    </ligand>
</feature>
<feature type="domain" description="Orn/DAP/Arg decarboxylase 2 N-terminal" evidence="9">
    <location>
        <begin position="43"/>
        <end position="300"/>
    </location>
</feature>
<keyword evidence="2 5" id="KW-0210">Decarboxylase</keyword>
<evidence type="ECO:0000256" key="2">
    <source>
        <dbReference type="ARBA" id="ARBA00022793"/>
    </source>
</evidence>
<dbReference type="InterPro" id="IPR002986">
    <property type="entry name" value="DAP_deCOOHase_LysA"/>
</dbReference>
<feature type="modified residue" description="N6-(pyridoxal phosphate)lysine" evidence="5 7">
    <location>
        <position position="70"/>
    </location>
</feature>
<dbReference type="NCBIfam" id="TIGR01048">
    <property type="entry name" value="lysA"/>
    <property type="match status" value="1"/>
</dbReference>
<keyword evidence="5" id="KW-0028">Amino-acid biosynthesis</keyword>
<dbReference type="Pfam" id="PF02784">
    <property type="entry name" value="Orn_Arg_deC_N"/>
    <property type="match status" value="1"/>
</dbReference>
<dbReference type="Gene3D" id="2.40.37.10">
    <property type="entry name" value="Lyase, Ornithine Decarboxylase, Chain A, domain 1"/>
    <property type="match status" value="1"/>
</dbReference>
<dbReference type="PANTHER" id="PTHR43727">
    <property type="entry name" value="DIAMINOPIMELATE DECARBOXYLASE"/>
    <property type="match status" value="1"/>
</dbReference>
<dbReference type="PRINTS" id="PR01179">
    <property type="entry name" value="ODADCRBXLASE"/>
</dbReference>
<name>A0A8J6I0A1_9FIRM</name>
<dbReference type="EC" id="4.1.1.20" evidence="5 6"/>
<comment type="similarity">
    <text evidence="5">Belongs to the Orn/Lys/Arg decarboxylase class-II family. LysA subfamily.</text>
</comment>
<feature type="binding site" evidence="5">
    <location>
        <position position="394"/>
    </location>
    <ligand>
        <name>substrate</name>
    </ligand>
</feature>
<comment type="caution">
    <text evidence="10">The sequence shown here is derived from an EMBL/GenBank/DDBJ whole genome shotgun (WGS) entry which is preliminary data.</text>
</comment>
<dbReference type="InterPro" id="IPR022644">
    <property type="entry name" value="De-COase2_N"/>
</dbReference>
<keyword evidence="3 5" id="KW-0663">Pyridoxal phosphate</keyword>
<feature type="binding site" evidence="5">
    <location>
        <position position="394"/>
    </location>
    <ligand>
        <name>pyridoxal 5'-phosphate</name>
        <dbReference type="ChEBI" id="CHEBI:597326"/>
    </ligand>
</feature>
<dbReference type="EMBL" id="JAAKDE010000013">
    <property type="protein sequence ID" value="MBA2133245.1"/>
    <property type="molecule type" value="Genomic_DNA"/>
</dbReference>
<gene>
    <name evidence="5 10" type="primary">lysA</name>
    <name evidence="10" type="ORF">G5B42_06785</name>
</gene>
<dbReference type="SUPFAM" id="SSF51419">
    <property type="entry name" value="PLP-binding barrel"/>
    <property type="match status" value="1"/>
</dbReference>
<reference evidence="10" key="1">
    <citation type="submission" date="2020-06" db="EMBL/GenBank/DDBJ databases">
        <title>Novel chitinolytic bacterium.</title>
        <authorList>
            <person name="Ungkulpasvich U."/>
            <person name="Kosugi A."/>
            <person name="Uke A."/>
        </authorList>
    </citation>
    <scope>NUCLEOTIDE SEQUENCE</scope>
    <source>
        <strain evidence="10">UUS1-1</strain>
    </source>
</reference>
<dbReference type="InterPro" id="IPR009006">
    <property type="entry name" value="Ala_racemase/Decarboxylase_C"/>
</dbReference>
<feature type="binding site" evidence="5">
    <location>
        <position position="366"/>
    </location>
    <ligand>
        <name>substrate</name>
    </ligand>
</feature>
<comment type="cofactor">
    <cofactor evidence="1 5 7 8">
        <name>pyridoxal 5'-phosphate</name>
        <dbReference type="ChEBI" id="CHEBI:597326"/>
    </cofactor>
</comment>
<feature type="binding site" evidence="5">
    <location>
        <begin position="294"/>
        <end position="297"/>
    </location>
    <ligand>
        <name>pyridoxal 5'-phosphate</name>
        <dbReference type="ChEBI" id="CHEBI:597326"/>
    </ligand>
</feature>
<dbReference type="FunFam" id="3.20.20.10:FF:000003">
    <property type="entry name" value="Diaminopimelate decarboxylase"/>
    <property type="match status" value="1"/>
</dbReference>
<sequence>MLAREYFERDLTINSSGHLEIGGCDVVELAKAFGTPLYVLDEAKIRANCRAYHEALKGVYPNYELVYAGKAFLTQAMCGLVYQEGFGLDVVSGGELYTALRAGFPAENINFHGNNKSRAELVMALKNGVGRIMVDNLMELETLIQLAMETKTQPRVVFRLKPGVTAHTHTYTQTGQEDSKFGMGLNDGVALKAVKIALASPQIKLLGFHCHIGSQIFEVEPFKAAIDVLTAFMAEARTQTGFVAEVLDLGGGIGIAHNKQEKPRALLEIVSKIGRYARERLTALQYPLPLLVLEPGRSIVGSAGTTIYTVGNIKRIPGVRTYLAVDGGMTDNPRVALYQAVYEGALANKMNEPLTEVVTVTGKCCESGDMLIWDLPLATPEPGDLLAVFDTGAYNYSMASNYNRLPRPAVVLVAEGEAELIVRRETYEQLIQNDLIPERLKVKSEVEPIAK</sequence>
<proteinExistence type="inferred from homology"/>
<evidence type="ECO:0000256" key="6">
    <source>
        <dbReference type="NCBIfam" id="TIGR01048"/>
    </source>
</evidence>
<evidence type="ECO:0000256" key="4">
    <source>
        <dbReference type="ARBA" id="ARBA00023239"/>
    </source>
</evidence>
<dbReference type="GO" id="GO:0009089">
    <property type="term" value="P:lysine biosynthetic process via diaminopimelate"/>
    <property type="evidence" value="ECO:0007669"/>
    <property type="project" value="UniProtKB-UniRule"/>
</dbReference>
<dbReference type="InterPro" id="IPR000183">
    <property type="entry name" value="Orn/DAP/Arg_de-COase"/>
</dbReference>
<dbReference type="CDD" id="cd06828">
    <property type="entry name" value="PLPDE_III_DapDC"/>
    <property type="match status" value="1"/>
</dbReference>
<comment type="function">
    <text evidence="5">Specifically catalyzes the decarboxylation of meso-diaminopimelate (meso-DAP) to L-lysine.</text>
</comment>
<feature type="binding site" evidence="5">
    <location>
        <position position="334"/>
    </location>
    <ligand>
        <name>substrate</name>
    </ligand>
</feature>
<evidence type="ECO:0000256" key="5">
    <source>
        <dbReference type="HAMAP-Rule" id="MF_02120"/>
    </source>
</evidence>
<evidence type="ECO:0000256" key="8">
    <source>
        <dbReference type="RuleBase" id="RU003738"/>
    </source>
</evidence>
<keyword evidence="11" id="KW-1185">Reference proteome</keyword>
<protein>
    <recommendedName>
        <fullName evidence="5 6">Diaminopimelate decarboxylase</fullName>
        <shortName evidence="5">DAP decarboxylase</shortName>
        <shortName evidence="5">DAPDC</shortName>
        <ecNumber evidence="5 6">4.1.1.20</ecNumber>
    </recommendedName>
</protein>
<dbReference type="PANTHER" id="PTHR43727:SF2">
    <property type="entry name" value="GROUP IV DECARBOXYLASE"/>
    <property type="match status" value="1"/>
</dbReference>
<dbReference type="SUPFAM" id="SSF50621">
    <property type="entry name" value="Alanine racemase C-terminal domain-like"/>
    <property type="match status" value="1"/>
</dbReference>
<dbReference type="GO" id="GO:0008836">
    <property type="term" value="F:diaminopimelate decarboxylase activity"/>
    <property type="evidence" value="ECO:0007669"/>
    <property type="project" value="UniProtKB-UniRule"/>
</dbReference>
<feature type="binding site" evidence="5">
    <location>
        <position position="252"/>
    </location>
    <ligand>
        <name>pyridoxal 5'-phosphate</name>
        <dbReference type="ChEBI" id="CHEBI:597326"/>
    </ligand>
</feature>
<dbReference type="Proteomes" id="UP000657177">
    <property type="component" value="Unassembled WGS sequence"/>
</dbReference>
<dbReference type="GO" id="GO:0030170">
    <property type="term" value="F:pyridoxal phosphate binding"/>
    <property type="evidence" value="ECO:0007669"/>
    <property type="project" value="UniProtKB-UniRule"/>
</dbReference>
<evidence type="ECO:0000256" key="3">
    <source>
        <dbReference type="ARBA" id="ARBA00022898"/>
    </source>
</evidence>
<dbReference type="PRINTS" id="PR01181">
    <property type="entry name" value="DAPDCRBXLASE"/>
</dbReference>
<accession>A0A8J6I0A1</accession>
<dbReference type="HAMAP" id="MF_02120">
    <property type="entry name" value="LysA"/>
    <property type="match status" value="1"/>
</dbReference>
<feature type="binding site" evidence="5">
    <location>
        <position position="297"/>
    </location>
    <ligand>
        <name>substrate</name>
    </ligand>
</feature>
<feature type="active site" description="Proton donor" evidence="7">
    <location>
        <position position="365"/>
    </location>
</feature>
<dbReference type="Gene3D" id="3.20.20.10">
    <property type="entry name" value="Alanine racemase"/>
    <property type="match status" value="1"/>
</dbReference>
<evidence type="ECO:0000313" key="11">
    <source>
        <dbReference type="Proteomes" id="UP000657177"/>
    </source>
</evidence>
<dbReference type="RefSeq" id="WP_181339702.1">
    <property type="nucleotide sequence ID" value="NZ_JAAKDE010000013.1"/>
</dbReference>
<keyword evidence="5 8" id="KW-0457">Lysine biosynthesis</keyword>
<evidence type="ECO:0000259" key="9">
    <source>
        <dbReference type="Pfam" id="PF02784"/>
    </source>
</evidence>
<organism evidence="10 11">
    <name type="scientific">Capillibacterium thermochitinicola</name>
    <dbReference type="NCBI Taxonomy" id="2699427"/>
    <lineage>
        <taxon>Bacteria</taxon>
        <taxon>Bacillati</taxon>
        <taxon>Bacillota</taxon>
        <taxon>Capillibacterium</taxon>
    </lineage>
</organism>
<evidence type="ECO:0000313" key="10">
    <source>
        <dbReference type="EMBL" id="MBA2133245.1"/>
    </source>
</evidence>
<comment type="catalytic activity">
    <reaction evidence="5 8">
        <text>meso-2,6-diaminopimelate + H(+) = L-lysine + CO2</text>
        <dbReference type="Rhea" id="RHEA:15101"/>
        <dbReference type="ChEBI" id="CHEBI:15378"/>
        <dbReference type="ChEBI" id="CHEBI:16526"/>
        <dbReference type="ChEBI" id="CHEBI:32551"/>
        <dbReference type="ChEBI" id="CHEBI:57791"/>
        <dbReference type="EC" id="4.1.1.20"/>
    </reaction>
</comment>
<comment type="subunit">
    <text evidence="5">Homodimer.</text>
</comment>
<keyword evidence="4 5" id="KW-0456">Lyase</keyword>
<comment type="pathway">
    <text evidence="5 8">Amino-acid biosynthesis; L-lysine biosynthesis via DAP pathway; L-lysine from DL-2,6-diaminopimelate: step 1/1.</text>
</comment>
<dbReference type="InterPro" id="IPR029066">
    <property type="entry name" value="PLP-binding_barrel"/>
</dbReference>
<dbReference type="AlphaFoldDB" id="A0A8J6I0A1"/>
<evidence type="ECO:0000256" key="7">
    <source>
        <dbReference type="PIRSR" id="PIRSR600183-50"/>
    </source>
</evidence>
<evidence type="ECO:0000256" key="1">
    <source>
        <dbReference type="ARBA" id="ARBA00001933"/>
    </source>
</evidence>